<name>A0ABQ9GN30_9NEOP</name>
<dbReference type="PANTHER" id="PTHR45913:SF5">
    <property type="entry name" value="GENERAL TRANSCRIPTION FACTOR II-I REPEAT DOMAIN-CONTAINING PROTEIN 2A-LIKE PROTEIN"/>
    <property type="match status" value="1"/>
</dbReference>
<keyword evidence="1" id="KW-0732">Signal</keyword>
<protein>
    <submittedName>
        <fullName evidence="2">Uncharacterized protein</fullName>
    </submittedName>
</protein>
<evidence type="ECO:0000313" key="2">
    <source>
        <dbReference type="EMBL" id="KAJ8873413.1"/>
    </source>
</evidence>
<dbReference type="Proteomes" id="UP001159363">
    <property type="component" value="Chromosome 9"/>
</dbReference>
<gene>
    <name evidence="2" type="ORF">PR048_024229</name>
</gene>
<sequence length="141" mass="16675">MMSMCLYCIALFIEQFSAVNWLNEQCNEGCNKNVQVKLAAFFAIRKEITEFLETAGKIEYDYFEKLQNEEWLCILAFLTDNTKHLNILNLNLQDKQNIGQLMSHTEAFRKKLRMFEEYLKSNLKFFKSCSEIRNELNAADF</sequence>
<feature type="signal peptide" evidence="1">
    <location>
        <begin position="1"/>
        <end position="18"/>
    </location>
</feature>
<accession>A0ABQ9GN30</accession>
<reference evidence="2 3" key="1">
    <citation type="submission" date="2023-02" db="EMBL/GenBank/DDBJ databases">
        <title>LHISI_Scaffold_Assembly.</title>
        <authorList>
            <person name="Stuart O.P."/>
            <person name="Cleave R."/>
            <person name="Magrath M.J.L."/>
            <person name="Mikheyev A.S."/>
        </authorList>
    </citation>
    <scope>NUCLEOTIDE SEQUENCE [LARGE SCALE GENOMIC DNA]</scope>
    <source>
        <strain evidence="2">Daus_M_001</strain>
        <tissue evidence="2">Leg muscle</tissue>
    </source>
</reference>
<evidence type="ECO:0000313" key="3">
    <source>
        <dbReference type="Proteomes" id="UP001159363"/>
    </source>
</evidence>
<feature type="chain" id="PRO_5046183464" evidence="1">
    <location>
        <begin position="19"/>
        <end position="141"/>
    </location>
</feature>
<proteinExistence type="predicted"/>
<dbReference type="PANTHER" id="PTHR45913">
    <property type="entry name" value="EPM2A-INTERACTING PROTEIN 1"/>
    <property type="match status" value="1"/>
</dbReference>
<evidence type="ECO:0000256" key="1">
    <source>
        <dbReference type="SAM" id="SignalP"/>
    </source>
</evidence>
<comment type="caution">
    <text evidence="2">The sequence shown here is derived from an EMBL/GenBank/DDBJ whole genome shotgun (WGS) entry which is preliminary data.</text>
</comment>
<organism evidence="2 3">
    <name type="scientific">Dryococelus australis</name>
    <dbReference type="NCBI Taxonomy" id="614101"/>
    <lineage>
        <taxon>Eukaryota</taxon>
        <taxon>Metazoa</taxon>
        <taxon>Ecdysozoa</taxon>
        <taxon>Arthropoda</taxon>
        <taxon>Hexapoda</taxon>
        <taxon>Insecta</taxon>
        <taxon>Pterygota</taxon>
        <taxon>Neoptera</taxon>
        <taxon>Polyneoptera</taxon>
        <taxon>Phasmatodea</taxon>
        <taxon>Verophasmatodea</taxon>
        <taxon>Anareolatae</taxon>
        <taxon>Phasmatidae</taxon>
        <taxon>Eurycanthinae</taxon>
        <taxon>Dryococelus</taxon>
    </lineage>
</organism>
<keyword evidence="3" id="KW-1185">Reference proteome</keyword>
<dbReference type="EMBL" id="JARBHB010000010">
    <property type="protein sequence ID" value="KAJ8873413.1"/>
    <property type="molecule type" value="Genomic_DNA"/>
</dbReference>